<reference evidence="2" key="1">
    <citation type="journal article" date="2019" name="Int. J. Syst. Evol. Microbiol.">
        <title>The Global Catalogue of Microorganisms (GCM) 10K type strain sequencing project: providing services to taxonomists for standard genome sequencing and annotation.</title>
        <authorList>
            <consortium name="The Broad Institute Genomics Platform"/>
            <consortium name="The Broad Institute Genome Sequencing Center for Infectious Disease"/>
            <person name="Wu L."/>
            <person name="Ma J."/>
        </authorList>
    </citation>
    <scope>NUCLEOTIDE SEQUENCE [LARGE SCALE GENOMIC DNA]</scope>
    <source>
        <strain evidence="2">JCM 13250</strain>
    </source>
</reference>
<dbReference type="Proteomes" id="UP001500218">
    <property type="component" value="Unassembled WGS sequence"/>
</dbReference>
<name>A0ABP4XSK8_9ACTN</name>
<sequence>MTRVLLVPGRGRMLAGHWMNRWAREHPEYLLVPRDDDPDFDINLRVPALHAAITAADEPAVLVAHSGGCVTVAQWAAAHTGPVAAVLLVTPPYLDPTWEYGPGYENLIMPKVPHLEPLPFPTTVVASRTDEIGPFDRVAGYADAWGATLVDAGEVGHLNTTAGYGPWPAGERLLADLLARADNR</sequence>
<proteinExistence type="predicted"/>
<organism evidence="1 2">
    <name type="scientific">Luedemannella flava</name>
    <dbReference type="NCBI Taxonomy" id="349316"/>
    <lineage>
        <taxon>Bacteria</taxon>
        <taxon>Bacillati</taxon>
        <taxon>Actinomycetota</taxon>
        <taxon>Actinomycetes</taxon>
        <taxon>Micromonosporales</taxon>
        <taxon>Micromonosporaceae</taxon>
        <taxon>Luedemannella</taxon>
    </lineage>
</organism>
<dbReference type="GO" id="GO:0016787">
    <property type="term" value="F:hydrolase activity"/>
    <property type="evidence" value="ECO:0007669"/>
    <property type="project" value="UniProtKB-KW"/>
</dbReference>
<dbReference type="InterPro" id="IPR029058">
    <property type="entry name" value="AB_hydrolase_fold"/>
</dbReference>
<keyword evidence="2" id="KW-1185">Reference proteome</keyword>
<comment type="caution">
    <text evidence="1">The sequence shown here is derived from an EMBL/GenBank/DDBJ whole genome shotgun (WGS) entry which is preliminary data.</text>
</comment>
<accession>A0ABP4XSK8</accession>
<gene>
    <name evidence="1" type="ORF">GCM10009682_13640</name>
</gene>
<keyword evidence="1" id="KW-0378">Hydrolase</keyword>
<dbReference type="Gene3D" id="3.40.50.1820">
    <property type="entry name" value="alpha/beta hydrolase"/>
    <property type="match status" value="1"/>
</dbReference>
<dbReference type="SUPFAM" id="SSF53474">
    <property type="entry name" value="alpha/beta-Hydrolases"/>
    <property type="match status" value="1"/>
</dbReference>
<dbReference type="InterPro" id="IPR010662">
    <property type="entry name" value="RBBP9/YdeN"/>
</dbReference>
<dbReference type="Pfam" id="PF06821">
    <property type="entry name" value="Ser_hydrolase"/>
    <property type="match status" value="1"/>
</dbReference>
<dbReference type="RefSeq" id="WP_344127434.1">
    <property type="nucleotide sequence ID" value="NZ_BAAALT010000034.1"/>
</dbReference>
<evidence type="ECO:0000313" key="2">
    <source>
        <dbReference type="Proteomes" id="UP001500218"/>
    </source>
</evidence>
<dbReference type="EMBL" id="BAAALT010000034">
    <property type="protein sequence ID" value="GAA1793049.1"/>
    <property type="molecule type" value="Genomic_DNA"/>
</dbReference>
<evidence type="ECO:0000313" key="1">
    <source>
        <dbReference type="EMBL" id="GAA1793049.1"/>
    </source>
</evidence>
<protein>
    <submittedName>
        <fullName evidence="1">Alpha/beta hydrolase</fullName>
    </submittedName>
</protein>